<keyword evidence="3" id="KW-0597">Phosphoprotein</keyword>
<dbReference type="InterPro" id="IPR013655">
    <property type="entry name" value="PAS_fold_3"/>
</dbReference>
<dbReference type="SMART" id="SM00387">
    <property type="entry name" value="HATPase_c"/>
    <property type="match status" value="1"/>
</dbReference>
<dbReference type="Proteomes" id="UP001501175">
    <property type="component" value="Unassembled WGS sequence"/>
</dbReference>
<dbReference type="RefSeq" id="WP_345241400.1">
    <property type="nucleotide sequence ID" value="NZ_BAABHD010000012.1"/>
</dbReference>
<dbReference type="InterPro" id="IPR003661">
    <property type="entry name" value="HisK_dim/P_dom"/>
</dbReference>
<evidence type="ECO:0000256" key="5">
    <source>
        <dbReference type="ARBA" id="ARBA00022777"/>
    </source>
</evidence>
<name>A0ABP8MH75_9BACT</name>
<feature type="domain" description="Histidine kinase" evidence="7">
    <location>
        <begin position="334"/>
        <end position="562"/>
    </location>
</feature>
<comment type="catalytic activity">
    <reaction evidence="1">
        <text>ATP + protein L-histidine = ADP + protein N-phospho-L-histidine.</text>
        <dbReference type="EC" id="2.7.13.3"/>
    </reaction>
</comment>
<dbReference type="Gene3D" id="3.30.565.10">
    <property type="entry name" value="Histidine kinase-like ATPase, C-terminal domain"/>
    <property type="match status" value="1"/>
</dbReference>
<feature type="coiled-coil region" evidence="6">
    <location>
        <begin position="293"/>
        <end position="327"/>
    </location>
</feature>
<dbReference type="PRINTS" id="PR00344">
    <property type="entry name" value="BCTRLSENSOR"/>
</dbReference>
<evidence type="ECO:0000256" key="2">
    <source>
        <dbReference type="ARBA" id="ARBA00012438"/>
    </source>
</evidence>
<evidence type="ECO:0000259" key="7">
    <source>
        <dbReference type="PROSITE" id="PS50109"/>
    </source>
</evidence>
<feature type="coiled-coil region" evidence="6">
    <location>
        <begin position="150"/>
        <end position="180"/>
    </location>
</feature>
<dbReference type="InterPro" id="IPR036097">
    <property type="entry name" value="HisK_dim/P_sf"/>
</dbReference>
<dbReference type="PROSITE" id="PS50109">
    <property type="entry name" value="HIS_KIN"/>
    <property type="match status" value="1"/>
</dbReference>
<dbReference type="InterPro" id="IPR005467">
    <property type="entry name" value="His_kinase_dom"/>
</dbReference>
<accession>A0ABP8MH75</accession>
<feature type="domain" description="PAS" evidence="8">
    <location>
        <begin position="170"/>
        <end position="241"/>
    </location>
</feature>
<keyword evidence="5" id="KW-0418">Kinase</keyword>
<dbReference type="CDD" id="cd00082">
    <property type="entry name" value="HisKA"/>
    <property type="match status" value="1"/>
</dbReference>
<dbReference type="EMBL" id="BAABHD010000012">
    <property type="protein sequence ID" value="GAA4450404.1"/>
    <property type="molecule type" value="Genomic_DNA"/>
</dbReference>
<dbReference type="SMART" id="SM00388">
    <property type="entry name" value="HisKA"/>
    <property type="match status" value="1"/>
</dbReference>
<keyword evidence="6" id="KW-0175">Coiled coil</keyword>
<evidence type="ECO:0000313" key="10">
    <source>
        <dbReference type="Proteomes" id="UP001501175"/>
    </source>
</evidence>
<dbReference type="SUPFAM" id="SSF55785">
    <property type="entry name" value="PYP-like sensor domain (PAS domain)"/>
    <property type="match status" value="1"/>
</dbReference>
<dbReference type="Pfam" id="PF08447">
    <property type="entry name" value="PAS_3"/>
    <property type="match status" value="1"/>
</dbReference>
<dbReference type="InterPro" id="IPR035965">
    <property type="entry name" value="PAS-like_dom_sf"/>
</dbReference>
<dbReference type="InterPro" id="IPR052162">
    <property type="entry name" value="Sensor_kinase/Photoreceptor"/>
</dbReference>
<proteinExistence type="predicted"/>
<protein>
    <recommendedName>
        <fullName evidence="2">histidine kinase</fullName>
        <ecNumber evidence="2">2.7.13.3</ecNumber>
    </recommendedName>
</protein>
<gene>
    <name evidence="9" type="ORF">GCM10023189_10960</name>
</gene>
<dbReference type="Gene3D" id="3.30.450.20">
    <property type="entry name" value="PAS domain"/>
    <property type="match status" value="1"/>
</dbReference>
<dbReference type="EC" id="2.7.13.3" evidence="2"/>
<evidence type="ECO:0000256" key="4">
    <source>
        <dbReference type="ARBA" id="ARBA00022679"/>
    </source>
</evidence>
<evidence type="ECO:0000256" key="3">
    <source>
        <dbReference type="ARBA" id="ARBA00022553"/>
    </source>
</evidence>
<keyword evidence="10" id="KW-1185">Reference proteome</keyword>
<dbReference type="Pfam" id="PF02518">
    <property type="entry name" value="HATPase_c"/>
    <property type="match status" value="1"/>
</dbReference>
<dbReference type="SMART" id="SM00091">
    <property type="entry name" value="PAS"/>
    <property type="match status" value="1"/>
</dbReference>
<evidence type="ECO:0000313" key="9">
    <source>
        <dbReference type="EMBL" id="GAA4450404.1"/>
    </source>
</evidence>
<dbReference type="PANTHER" id="PTHR43304">
    <property type="entry name" value="PHYTOCHROME-LIKE PROTEIN CPH1"/>
    <property type="match status" value="1"/>
</dbReference>
<dbReference type="InterPro" id="IPR000014">
    <property type="entry name" value="PAS"/>
</dbReference>
<dbReference type="InterPro" id="IPR036890">
    <property type="entry name" value="HATPase_C_sf"/>
</dbReference>
<dbReference type="PANTHER" id="PTHR43304:SF1">
    <property type="entry name" value="PAC DOMAIN-CONTAINING PROTEIN"/>
    <property type="match status" value="1"/>
</dbReference>
<dbReference type="InterPro" id="IPR003594">
    <property type="entry name" value="HATPase_dom"/>
</dbReference>
<sequence>MEELVRLSLGNEMDLILAHKRSMRLAELAGMSLAAQTTFATAVSEVSRYAIEQGTAPVLTLGVYLPRTSSLRDHQYLAAVIEDKDLPVVNPVNQNLLYARRLVESLEITNTETGSKIALYCGLPASRKLNAEVFTYWRSQFTTDLPLSAYDEIKRKNEQLQELALRLQDSEQHYKRVTNALPLMIFTANQAGQLIYANAWVTELTGLGIQTLNQSKWSQVIHPEDFDHFWALWTKKAAEGKAFESECRLKAAASQEYRWHLFSARPVISEAEKVTAWTGFVVNIHAQKIVSHTLRANEELTLAKTQLEQSQRELQSTVSELNRSNAELSQFAYVASHDLQEPLRKIQSFGDILKDQFAPALGATGADLVSRMQSSSGRMQTLVKDLLTYSRLTTHQQAFQRVDLNVLMAGVLSDLETIVQEKHATIEVSPLLNIQGDQLQLRQFFQNLLSNAIKFAKPDLPPVVQITANRLSSVQLPSNVLLTGYPAYVAISVADNGIGFDQQYEERIFRLFQRLHGRSQYEGTGIGLAICKKVADNHGGHISARSRPGEGAVFTVYLPAGDAD</sequence>
<dbReference type="SUPFAM" id="SSF55874">
    <property type="entry name" value="ATPase domain of HSP90 chaperone/DNA topoisomerase II/histidine kinase"/>
    <property type="match status" value="1"/>
</dbReference>
<dbReference type="Gene3D" id="1.10.287.130">
    <property type="match status" value="1"/>
</dbReference>
<dbReference type="SUPFAM" id="SSF47384">
    <property type="entry name" value="Homodimeric domain of signal transducing histidine kinase"/>
    <property type="match status" value="1"/>
</dbReference>
<reference evidence="10" key="1">
    <citation type="journal article" date="2019" name="Int. J. Syst. Evol. Microbiol.">
        <title>The Global Catalogue of Microorganisms (GCM) 10K type strain sequencing project: providing services to taxonomists for standard genome sequencing and annotation.</title>
        <authorList>
            <consortium name="The Broad Institute Genomics Platform"/>
            <consortium name="The Broad Institute Genome Sequencing Center for Infectious Disease"/>
            <person name="Wu L."/>
            <person name="Ma J."/>
        </authorList>
    </citation>
    <scope>NUCLEOTIDE SEQUENCE [LARGE SCALE GENOMIC DNA]</scope>
    <source>
        <strain evidence="10">JCM 17927</strain>
    </source>
</reference>
<dbReference type="Pfam" id="PF00512">
    <property type="entry name" value="HisKA"/>
    <property type="match status" value="1"/>
</dbReference>
<evidence type="ECO:0000256" key="6">
    <source>
        <dbReference type="SAM" id="Coils"/>
    </source>
</evidence>
<keyword evidence="4" id="KW-0808">Transferase</keyword>
<evidence type="ECO:0000259" key="8">
    <source>
        <dbReference type="PROSITE" id="PS50112"/>
    </source>
</evidence>
<dbReference type="CDD" id="cd00130">
    <property type="entry name" value="PAS"/>
    <property type="match status" value="1"/>
</dbReference>
<evidence type="ECO:0000256" key="1">
    <source>
        <dbReference type="ARBA" id="ARBA00000085"/>
    </source>
</evidence>
<dbReference type="PROSITE" id="PS50112">
    <property type="entry name" value="PAS"/>
    <property type="match status" value="1"/>
</dbReference>
<dbReference type="InterPro" id="IPR004358">
    <property type="entry name" value="Sig_transdc_His_kin-like_C"/>
</dbReference>
<organism evidence="9 10">
    <name type="scientific">Nibrella saemangeumensis</name>
    <dbReference type="NCBI Taxonomy" id="1084526"/>
    <lineage>
        <taxon>Bacteria</taxon>
        <taxon>Pseudomonadati</taxon>
        <taxon>Bacteroidota</taxon>
        <taxon>Cytophagia</taxon>
        <taxon>Cytophagales</taxon>
        <taxon>Spirosomataceae</taxon>
        <taxon>Nibrella</taxon>
    </lineage>
</organism>
<comment type="caution">
    <text evidence="9">The sequence shown here is derived from an EMBL/GenBank/DDBJ whole genome shotgun (WGS) entry which is preliminary data.</text>
</comment>
<dbReference type="NCBIfam" id="TIGR00229">
    <property type="entry name" value="sensory_box"/>
    <property type="match status" value="1"/>
</dbReference>